<protein>
    <submittedName>
        <fullName evidence="2">(northern house mosquito) hypothetical protein</fullName>
    </submittedName>
</protein>
<dbReference type="EMBL" id="HBUE01192963">
    <property type="protein sequence ID" value="CAG6526060.1"/>
    <property type="molecule type" value="Transcribed_RNA"/>
</dbReference>
<feature type="region of interest" description="Disordered" evidence="1">
    <location>
        <begin position="85"/>
        <end position="109"/>
    </location>
</feature>
<dbReference type="EMBL" id="HBUE01298919">
    <property type="protein sequence ID" value="CAG6577771.1"/>
    <property type="molecule type" value="Transcribed_RNA"/>
</dbReference>
<reference evidence="2" key="1">
    <citation type="submission" date="2021-05" db="EMBL/GenBank/DDBJ databases">
        <authorList>
            <person name="Alioto T."/>
            <person name="Alioto T."/>
            <person name="Gomez Garrido J."/>
        </authorList>
    </citation>
    <scope>NUCLEOTIDE SEQUENCE</scope>
</reference>
<proteinExistence type="predicted"/>
<name>A0A8D8ME61_CULPI</name>
<evidence type="ECO:0000256" key="1">
    <source>
        <dbReference type="SAM" id="MobiDB-lite"/>
    </source>
</evidence>
<organism evidence="2">
    <name type="scientific">Culex pipiens</name>
    <name type="common">House mosquito</name>
    <dbReference type="NCBI Taxonomy" id="7175"/>
    <lineage>
        <taxon>Eukaryota</taxon>
        <taxon>Metazoa</taxon>
        <taxon>Ecdysozoa</taxon>
        <taxon>Arthropoda</taxon>
        <taxon>Hexapoda</taxon>
        <taxon>Insecta</taxon>
        <taxon>Pterygota</taxon>
        <taxon>Neoptera</taxon>
        <taxon>Endopterygota</taxon>
        <taxon>Diptera</taxon>
        <taxon>Nematocera</taxon>
        <taxon>Culicoidea</taxon>
        <taxon>Culicidae</taxon>
        <taxon>Culicinae</taxon>
        <taxon>Culicini</taxon>
        <taxon>Culex</taxon>
        <taxon>Culex</taxon>
    </lineage>
</organism>
<feature type="compositionally biased region" description="Low complexity" evidence="1">
    <location>
        <begin position="96"/>
        <end position="109"/>
    </location>
</feature>
<accession>A0A8D8ME61</accession>
<sequence length="109" mass="11974">MCARGINCRTSGTCTAAVVRGGSVIMPEEPTAQPRSSRPRKWKKYNWLSYDRERLPKVSSSAACARDARLGVVDAQLWTASWYQRDDGGMASHKPNTLSSSSNNNTGPR</sequence>
<evidence type="ECO:0000313" key="2">
    <source>
        <dbReference type="EMBL" id="CAG6526060.1"/>
    </source>
</evidence>
<dbReference type="AlphaFoldDB" id="A0A8D8ME61"/>